<feature type="coiled-coil region" evidence="2">
    <location>
        <begin position="939"/>
        <end position="1011"/>
    </location>
</feature>
<dbReference type="Pfam" id="PF15665">
    <property type="entry name" value="FAM184"/>
    <property type="match status" value="1"/>
</dbReference>
<gene>
    <name evidence="5" type="ORF">KP79_PYT17226</name>
</gene>
<evidence type="ECO:0000256" key="1">
    <source>
        <dbReference type="ARBA" id="ARBA00023054"/>
    </source>
</evidence>
<dbReference type="Proteomes" id="UP000242188">
    <property type="component" value="Unassembled WGS sequence"/>
</dbReference>
<feature type="coiled-coil region" evidence="2">
    <location>
        <begin position="276"/>
        <end position="472"/>
    </location>
</feature>
<evidence type="ECO:0000256" key="3">
    <source>
        <dbReference type="SAM" id="MobiDB-lite"/>
    </source>
</evidence>
<dbReference type="InterPro" id="IPR039478">
    <property type="entry name" value="FAM184A/B_N"/>
</dbReference>
<dbReference type="PANTHER" id="PTHR18870:SF9">
    <property type="entry name" value="PROTEIN TAG-278-RELATED"/>
    <property type="match status" value="1"/>
</dbReference>
<evidence type="ECO:0000313" key="5">
    <source>
        <dbReference type="EMBL" id="OWF38300.1"/>
    </source>
</evidence>
<name>A0A210PP69_MIZYE</name>
<feature type="domain" description="Protein FAM184A/B N-terminal" evidence="4">
    <location>
        <begin position="48"/>
        <end position="257"/>
    </location>
</feature>
<feature type="region of interest" description="Disordered" evidence="3">
    <location>
        <begin position="764"/>
        <end position="786"/>
    </location>
</feature>
<dbReference type="PANTHER" id="PTHR18870">
    <property type="entry name" value="PROTEIN TAG-278-RELATED"/>
    <property type="match status" value="1"/>
</dbReference>
<evidence type="ECO:0000259" key="4">
    <source>
        <dbReference type="Pfam" id="PF15665"/>
    </source>
</evidence>
<comment type="caution">
    <text evidence="5">The sequence shown here is derived from an EMBL/GenBank/DDBJ whole genome shotgun (WGS) entry which is preliminary data.</text>
</comment>
<keyword evidence="6" id="KW-1185">Reference proteome</keyword>
<dbReference type="STRING" id="6573.A0A210PP69"/>
<feature type="compositionally biased region" description="Basic and acidic residues" evidence="3">
    <location>
        <begin position="764"/>
        <end position="777"/>
    </location>
</feature>
<evidence type="ECO:0000256" key="2">
    <source>
        <dbReference type="SAM" id="Coils"/>
    </source>
</evidence>
<feature type="coiled-coil region" evidence="2">
    <location>
        <begin position="207"/>
        <end position="241"/>
    </location>
</feature>
<proteinExistence type="predicted"/>
<dbReference type="EMBL" id="NEDP02005569">
    <property type="protein sequence ID" value="OWF38300.1"/>
    <property type="molecule type" value="Genomic_DNA"/>
</dbReference>
<feature type="region of interest" description="Disordered" evidence="3">
    <location>
        <begin position="1045"/>
        <end position="1100"/>
    </location>
</feature>
<dbReference type="OrthoDB" id="75801at2759"/>
<accession>A0A210PP69</accession>
<evidence type="ECO:0000313" key="6">
    <source>
        <dbReference type="Proteomes" id="UP000242188"/>
    </source>
</evidence>
<feature type="coiled-coil region" evidence="2">
    <location>
        <begin position="867"/>
        <end position="901"/>
    </location>
</feature>
<protein>
    <recommendedName>
        <fullName evidence="4">Protein FAM184A/B N-terminal domain-containing protein</fullName>
    </recommendedName>
</protein>
<sequence length="1100" mass="128544">MAASAKMSFNYYQNGKYGTLPADPQKDMEVSQDMHLKMSKKIAQLTKVIYALNTKNDEHDAVLHNLKEQHEEEMQKLLSETKDKISVFKRKMDEENDYRQKIASLETTVANHERYKHEALHRFETFKQHAEERECQVKMDHSQKILTLSQEVLTAKKNFEKQLEQFEEWKKNVDSEKEQALSDMKKAHQTEMDELRTFQRTQNSDWLNECNKVEDKFKGQIEELKTQLENLSVEKAKSAEEYEAKLSKAQAFYEKELAALRQSQHSSSENSSKMLLEEQEKMRKDFAAQERELKKQIESLVNQLSISEDEVEKYKSEMEKLKMALDGHESSAGSLQKMLEEAKKEASSALTRLKEIESELTTHKERCREQAEDLRTKSSLIGELEVTKIQQQSTIQEQAVEIQKLKDKLAWLESQWKNVETEKNSLTKEQNSQLLSLQKSLEDLSLEKQTLMARYERDLQNLRDKMAVREKELADKHAAEKQNLNRTHQDVLKTQQEKADTLLHETKQKLVKQHEEAMRSVKEESDAVTREYDQKNTDLTNKLATSEEEVRRLEKILKDSESGLGTASGKINSLKEASSRLQSDLEKSREEIKTHKTNAANYKAELEKLKKLHERKLEEAQQELKTKLDQLAKDLESKWSDNLRKECARLKLDLTQQKDEEKKAALQQLARLKDEEVVAARRGWENKVQELHSQLDRLKRNLEDKEGVNAEEMARLRKEMEEEKKRLELDFVEAGNEYAQQISVMEGMQLEKVKKLAEQKDQEAEELKRKLHAEHTESMQSSMTAHRARIESIKSEGEKLRLLSLQEAKQEHRKETEKIKDQIYERHSNEMEEVKRGHGYQLDAARMELDRAVEISKQKDKDHTIQMDELKEEVTGRELHIKNLKDDVKGLKTDIGKLTREIDVKGNEILKIRSDANLQLKKREEVLVQKFQHEIECVKADHQREAETLMADFTEAQELLKDKISELQIMLEEAEEKYHNRESRPEDLEAISQLRDAIRERELRMKTLIEEKQYYQMELVNRETNFNKVFNTDPKVGVLNPLQKKHKKGERGGNYHSKHTSSAPSLNRLDPIPNSPIHNANLNPSKPLGPTPAFTKKFVR</sequence>
<keyword evidence="1 2" id="KW-0175">Coiled coil</keyword>
<feature type="coiled-coil region" evidence="2">
    <location>
        <begin position="56"/>
        <end position="83"/>
    </location>
</feature>
<reference evidence="5 6" key="1">
    <citation type="journal article" date="2017" name="Nat. Ecol. Evol.">
        <title>Scallop genome provides insights into evolution of bilaterian karyotype and development.</title>
        <authorList>
            <person name="Wang S."/>
            <person name="Zhang J."/>
            <person name="Jiao W."/>
            <person name="Li J."/>
            <person name="Xun X."/>
            <person name="Sun Y."/>
            <person name="Guo X."/>
            <person name="Huan P."/>
            <person name="Dong B."/>
            <person name="Zhang L."/>
            <person name="Hu X."/>
            <person name="Sun X."/>
            <person name="Wang J."/>
            <person name="Zhao C."/>
            <person name="Wang Y."/>
            <person name="Wang D."/>
            <person name="Huang X."/>
            <person name="Wang R."/>
            <person name="Lv J."/>
            <person name="Li Y."/>
            <person name="Zhang Z."/>
            <person name="Liu B."/>
            <person name="Lu W."/>
            <person name="Hui Y."/>
            <person name="Liang J."/>
            <person name="Zhou Z."/>
            <person name="Hou R."/>
            <person name="Li X."/>
            <person name="Liu Y."/>
            <person name="Li H."/>
            <person name="Ning X."/>
            <person name="Lin Y."/>
            <person name="Zhao L."/>
            <person name="Xing Q."/>
            <person name="Dou J."/>
            <person name="Li Y."/>
            <person name="Mao J."/>
            <person name="Guo H."/>
            <person name="Dou H."/>
            <person name="Li T."/>
            <person name="Mu C."/>
            <person name="Jiang W."/>
            <person name="Fu Q."/>
            <person name="Fu X."/>
            <person name="Miao Y."/>
            <person name="Liu J."/>
            <person name="Yu Q."/>
            <person name="Li R."/>
            <person name="Liao H."/>
            <person name="Li X."/>
            <person name="Kong Y."/>
            <person name="Jiang Z."/>
            <person name="Chourrout D."/>
            <person name="Li R."/>
            <person name="Bao Z."/>
        </authorList>
    </citation>
    <scope>NUCLEOTIDE SEQUENCE [LARGE SCALE GENOMIC DNA]</scope>
    <source>
        <strain evidence="5 6">PY_sf001</strain>
    </source>
</reference>
<organism evidence="5 6">
    <name type="scientific">Mizuhopecten yessoensis</name>
    <name type="common">Japanese scallop</name>
    <name type="synonym">Patinopecten yessoensis</name>
    <dbReference type="NCBI Taxonomy" id="6573"/>
    <lineage>
        <taxon>Eukaryota</taxon>
        <taxon>Metazoa</taxon>
        <taxon>Spiralia</taxon>
        <taxon>Lophotrochozoa</taxon>
        <taxon>Mollusca</taxon>
        <taxon>Bivalvia</taxon>
        <taxon>Autobranchia</taxon>
        <taxon>Pteriomorphia</taxon>
        <taxon>Pectinida</taxon>
        <taxon>Pectinoidea</taxon>
        <taxon>Pectinidae</taxon>
        <taxon>Mizuhopecten</taxon>
    </lineage>
</organism>
<dbReference type="AlphaFoldDB" id="A0A210PP69"/>